<protein>
    <submittedName>
        <fullName evidence="3">Uncharacterized protein</fullName>
    </submittedName>
</protein>
<evidence type="ECO:0000313" key="4">
    <source>
        <dbReference type="Proteomes" id="UP000252107"/>
    </source>
</evidence>
<dbReference type="AlphaFoldDB" id="A0A367R1D3"/>
<feature type="region of interest" description="Disordered" evidence="2">
    <location>
        <begin position="1"/>
        <end position="49"/>
    </location>
</feature>
<feature type="compositionally biased region" description="Basic and acidic residues" evidence="2">
    <location>
        <begin position="28"/>
        <end position="49"/>
    </location>
</feature>
<sequence>MVYESKRPENTSSWNTPSQSHWQSSPSKKHDSFGHRTHKSDPEREAFEQNRSEAVLLEIKEKDGTITQVEKERLAFLRQQMSAYWDRRFPKSDPNWLEKELARFDKLQELKRTQEQQKAAAKTQVTPVVPQNEQAQQATLETSAGLGQASNQEEIALSQIQTTPIAKPQQELNREQRDFVRSGKKSAFTQCAAGIAKNQLQYKKVFITFS</sequence>
<accession>A0A367R1D3</accession>
<dbReference type="Proteomes" id="UP000252107">
    <property type="component" value="Unassembled WGS sequence"/>
</dbReference>
<organism evidence="3 4">
    <name type="scientific">Nostoc minutum NIES-26</name>
    <dbReference type="NCBI Taxonomy" id="1844469"/>
    <lineage>
        <taxon>Bacteria</taxon>
        <taxon>Bacillati</taxon>
        <taxon>Cyanobacteriota</taxon>
        <taxon>Cyanophyceae</taxon>
        <taxon>Nostocales</taxon>
        <taxon>Nostocaceae</taxon>
        <taxon>Nostoc</taxon>
    </lineage>
</organism>
<reference evidence="3" key="1">
    <citation type="submission" date="2016-04" db="EMBL/GenBank/DDBJ databases">
        <authorList>
            <person name="Tabuchi Yagui T.R."/>
        </authorList>
    </citation>
    <scope>NUCLEOTIDE SEQUENCE [LARGE SCALE GENOMIC DNA]</scope>
    <source>
        <strain evidence="3">NIES-26</strain>
    </source>
</reference>
<keyword evidence="4" id="KW-1185">Reference proteome</keyword>
<evidence type="ECO:0000256" key="2">
    <source>
        <dbReference type="SAM" id="MobiDB-lite"/>
    </source>
</evidence>
<proteinExistence type="predicted"/>
<evidence type="ECO:0000256" key="1">
    <source>
        <dbReference type="SAM" id="Coils"/>
    </source>
</evidence>
<keyword evidence="1" id="KW-0175">Coiled coil</keyword>
<dbReference type="EMBL" id="LXQD01000293">
    <property type="protein sequence ID" value="RCJ29403.1"/>
    <property type="molecule type" value="Genomic_DNA"/>
</dbReference>
<feature type="compositionally biased region" description="Polar residues" evidence="2">
    <location>
        <begin position="10"/>
        <end position="26"/>
    </location>
</feature>
<gene>
    <name evidence="3" type="ORF">A6770_21975</name>
</gene>
<evidence type="ECO:0000313" key="3">
    <source>
        <dbReference type="EMBL" id="RCJ29403.1"/>
    </source>
</evidence>
<feature type="coiled-coil region" evidence="1">
    <location>
        <begin position="97"/>
        <end position="124"/>
    </location>
</feature>
<name>A0A367R1D3_9NOSO</name>
<comment type="caution">
    <text evidence="3">The sequence shown here is derived from an EMBL/GenBank/DDBJ whole genome shotgun (WGS) entry which is preliminary data.</text>
</comment>